<sequence length="78" mass="8867">MRCAASGGDMDSQKNVFLIILKLGADILRFICFSTIAQLTKLKPFLQNQCQQPFRHSCGQKQQPRQGDELSQQQLEKI</sequence>
<evidence type="ECO:0000256" key="1">
    <source>
        <dbReference type="SAM" id="MobiDB-lite"/>
    </source>
</evidence>
<accession>A0AAD5XC67</accession>
<feature type="region of interest" description="Disordered" evidence="1">
    <location>
        <begin position="57"/>
        <end position="78"/>
    </location>
</feature>
<dbReference type="Proteomes" id="UP001211907">
    <property type="component" value="Unassembled WGS sequence"/>
</dbReference>
<name>A0AAD5XC67_9FUNG</name>
<dbReference type="AlphaFoldDB" id="A0AAD5XC67"/>
<keyword evidence="3" id="KW-1185">Reference proteome</keyword>
<gene>
    <name evidence="2" type="ORF">HK100_007293</name>
</gene>
<evidence type="ECO:0000313" key="2">
    <source>
        <dbReference type="EMBL" id="KAJ3091003.1"/>
    </source>
</evidence>
<organism evidence="2 3">
    <name type="scientific">Physocladia obscura</name>
    <dbReference type="NCBI Taxonomy" id="109957"/>
    <lineage>
        <taxon>Eukaryota</taxon>
        <taxon>Fungi</taxon>
        <taxon>Fungi incertae sedis</taxon>
        <taxon>Chytridiomycota</taxon>
        <taxon>Chytridiomycota incertae sedis</taxon>
        <taxon>Chytridiomycetes</taxon>
        <taxon>Chytridiales</taxon>
        <taxon>Chytriomycetaceae</taxon>
        <taxon>Physocladia</taxon>
    </lineage>
</organism>
<comment type="caution">
    <text evidence="2">The sequence shown here is derived from an EMBL/GenBank/DDBJ whole genome shotgun (WGS) entry which is preliminary data.</text>
</comment>
<evidence type="ECO:0000313" key="3">
    <source>
        <dbReference type="Proteomes" id="UP001211907"/>
    </source>
</evidence>
<proteinExistence type="predicted"/>
<dbReference type="EMBL" id="JADGJH010003429">
    <property type="protein sequence ID" value="KAJ3091003.1"/>
    <property type="molecule type" value="Genomic_DNA"/>
</dbReference>
<reference evidence="2" key="1">
    <citation type="submission" date="2020-05" db="EMBL/GenBank/DDBJ databases">
        <title>Phylogenomic resolution of chytrid fungi.</title>
        <authorList>
            <person name="Stajich J.E."/>
            <person name="Amses K."/>
            <person name="Simmons R."/>
            <person name="Seto K."/>
            <person name="Myers J."/>
            <person name="Bonds A."/>
            <person name="Quandt C.A."/>
            <person name="Barry K."/>
            <person name="Liu P."/>
            <person name="Grigoriev I."/>
            <person name="Longcore J.E."/>
            <person name="James T.Y."/>
        </authorList>
    </citation>
    <scope>NUCLEOTIDE SEQUENCE</scope>
    <source>
        <strain evidence="2">JEL0513</strain>
    </source>
</reference>
<protein>
    <submittedName>
        <fullName evidence="2">Uncharacterized protein</fullName>
    </submittedName>
</protein>